<evidence type="ECO:0000313" key="10">
    <source>
        <dbReference type="Proteomes" id="UP000184546"/>
    </source>
</evidence>
<dbReference type="OMA" id="ADWNSNE"/>
<dbReference type="Gene3D" id="3.90.1200.10">
    <property type="match status" value="1"/>
</dbReference>
<dbReference type="SUPFAM" id="SSF56112">
    <property type="entry name" value="Protein kinase-like (PK-like)"/>
    <property type="match status" value="1"/>
</dbReference>
<dbReference type="InterPro" id="IPR011009">
    <property type="entry name" value="Kinase-like_dom_sf"/>
</dbReference>
<sequence>MSFTKDCHASQQVQSTSNRPIDTSSSHYFKYTSGRWLINEAHQLQTRHINFNVPALQRIAGQLMGSRCVQMDKMLEGLFHKVFSLQMENGKEILARIPNPNAGHARYVVASEVATLGFSLVGIERKLVNAKFTLHGSLYYRDTFSCREKRTAALETADQERRSEFVFGPTTQRSFWGDDERGLEMDKGPSIAKREISRIRTAHGRSSNVTTPVGKTRRSRDAHIQLLERFLTVLPYILPPEEILTPVLLHSDLHHHNIFVDLSDPTNISSIIDWQTVYTVPMFMQARYPSMFTATTYTHGSRSNLSYPKISKPSWRPIKSRRKISLTGSDLK</sequence>
<dbReference type="Proteomes" id="UP000184546">
    <property type="component" value="Unassembled WGS sequence"/>
</dbReference>
<name>A0A1L9WXN6_ASPA1</name>
<evidence type="ECO:0000313" key="9">
    <source>
        <dbReference type="EMBL" id="OJK00903.1"/>
    </source>
</evidence>
<evidence type="ECO:0000256" key="1">
    <source>
        <dbReference type="ARBA" id="ARBA00004173"/>
    </source>
</evidence>
<evidence type="ECO:0000256" key="5">
    <source>
        <dbReference type="ARBA" id="ARBA00023128"/>
    </source>
</evidence>
<dbReference type="GeneID" id="30972280"/>
<dbReference type="InterPro" id="IPR002575">
    <property type="entry name" value="Aminoglycoside_PTrfase"/>
</dbReference>
<reference evidence="10" key="1">
    <citation type="journal article" date="2017" name="Genome Biol.">
        <title>Comparative genomics reveals high biological diversity and specific adaptations in the industrially and medically important fungal genus Aspergillus.</title>
        <authorList>
            <person name="de Vries R.P."/>
            <person name="Riley R."/>
            <person name="Wiebenga A."/>
            <person name="Aguilar-Osorio G."/>
            <person name="Amillis S."/>
            <person name="Uchima C.A."/>
            <person name="Anderluh G."/>
            <person name="Asadollahi M."/>
            <person name="Askin M."/>
            <person name="Barry K."/>
            <person name="Battaglia E."/>
            <person name="Bayram O."/>
            <person name="Benocci T."/>
            <person name="Braus-Stromeyer S.A."/>
            <person name="Caldana C."/>
            <person name="Canovas D."/>
            <person name="Cerqueira G.C."/>
            <person name="Chen F."/>
            <person name="Chen W."/>
            <person name="Choi C."/>
            <person name="Clum A."/>
            <person name="Dos Santos R.A."/>
            <person name="Damasio A.R."/>
            <person name="Diallinas G."/>
            <person name="Emri T."/>
            <person name="Fekete E."/>
            <person name="Flipphi M."/>
            <person name="Freyberg S."/>
            <person name="Gallo A."/>
            <person name="Gournas C."/>
            <person name="Habgood R."/>
            <person name="Hainaut M."/>
            <person name="Harispe M.L."/>
            <person name="Henrissat B."/>
            <person name="Hilden K.S."/>
            <person name="Hope R."/>
            <person name="Hossain A."/>
            <person name="Karabika E."/>
            <person name="Karaffa L."/>
            <person name="Karanyi Z."/>
            <person name="Krasevec N."/>
            <person name="Kuo A."/>
            <person name="Kusch H."/>
            <person name="LaButti K."/>
            <person name="Lagendijk E.L."/>
            <person name="Lapidus A."/>
            <person name="Levasseur A."/>
            <person name="Lindquist E."/>
            <person name="Lipzen A."/>
            <person name="Logrieco A.F."/>
            <person name="MacCabe A."/>
            <person name="Maekelae M.R."/>
            <person name="Malavazi I."/>
            <person name="Melin P."/>
            <person name="Meyer V."/>
            <person name="Mielnichuk N."/>
            <person name="Miskei M."/>
            <person name="Molnar A.P."/>
            <person name="Mule G."/>
            <person name="Ngan C.Y."/>
            <person name="Orejas M."/>
            <person name="Orosz E."/>
            <person name="Ouedraogo J.P."/>
            <person name="Overkamp K.M."/>
            <person name="Park H.-S."/>
            <person name="Perrone G."/>
            <person name="Piumi F."/>
            <person name="Punt P.J."/>
            <person name="Ram A.F."/>
            <person name="Ramon A."/>
            <person name="Rauscher S."/>
            <person name="Record E."/>
            <person name="Riano-Pachon D.M."/>
            <person name="Robert V."/>
            <person name="Roehrig J."/>
            <person name="Ruller R."/>
            <person name="Salamov A."/>
            <person name="Salih N.S."/>
            <person name="Samson R.A."/>
            <person name="Sandor E."/>
            <person name="Sanguinetti M."/>
            <person name="Schuetze T."/>
            <person name="Sepcic K."/>
            <person name="Shelest E."/>
            <person name="Sherlock G."/>
            <person name="Sophianopoulou V."/>
            <person name="Squina F.M."/>
            <person name="Sun H."/>
            <person name="Susca A."/>
            <person name="Todd R.B."/>
            <person name="Tsang A."/>
            <person name="Unkles S.E."/>
            <person name="van de Wiele N."/>
            <person name="van Rossen-Uffink D."/>
            <person name="Oliveira J.V."/>
            <person name="Vesth T.C."/>
            <person name="Visser J."/>
            <person name="Yu J.-H."/>
            <person name="Zhou M."/>
            <person name="Andersen M.R."/>
            <person name="Archer D.B."/>
            <person name="Baker S.E."/>
            <person name="Benoit I."/>
            <person name="Brakhage A.A."/>
            <person name="Braus G.H."/>
            <person name="Fischer R."/>
            <person name="Frisvad J.C."/>
            <person name="Goldman G.H."/>
            <person name="Houbraken J."/>
            <person name="Oakley B."/>
            <person name="Pocsi I."/>
            <person name="Scazzocchio C."/>
            <person name="Seiboth B."/>
            <person name="vanKuyk P.A."/>
            <person name="Wortman J."/>
            <person name="Dyer P.S."/>
            <person name="Grigoriev I.V."/>
        </authorList>
    </citation>
    <scope>NUCLEOTIDE SEQUENCE [LARGE SCALE GENOMIC DNA]</scope>
    <source>
        <strain evidence="10">ATCC 16872 / CBS 172.66 / WB 5094</strain>
    </source>
</reference>
<comment type="subcellular location">
    <subcellularLocation>
        <location evidence="1">Mitochondrion</location>
    </subcellularLocation>
</comment>
<evidence type="ECO:0000259" key="8">
    <source>
        <dbReference type="Pfam" id="PF01636"/>
    </source>
</evidence>
<evidence type="ECO:0000256" key="3">
    <source>
        <dbReference type="ARBA" id="ARBA00016197"/>
    </source>
</evidence>
<dbReference type="PANTHER" id="PTHR36091:SF1">
    <property type="entry name" value="ALTERED INHERITANCE OF MITOCHONDRIA PROTEIN 9, MITOCHONDRIAL"/>
    <property type="match status" value="1"/>
</dbReference>
<dbReference type="OrthoDB" id="2906425at2759"/>
<dbReference type="STRING" id="690307.A0A1L9WXN6"/>
<keyword evidence="10" id="KW-1185">Reference proteome</keyword>
<evidence type="ECO:0000256" key="2">
    <source>
        <dbReference type="ARBA" id="ARBA00005543"/>
    </source>
</evidence>
<organism evidence="9 10">
    <name type="scientific">Aspergillus aculeatus (strain ATCC 16872 / CBS 172.66 / WB 5094)</name>
    <dbReference type="NCBI Taxonomy" id="690307"/>
    <lineage>
        <taxon>Eukaryota</taxon>
        <taxon>Fungi</taxon>
        <taxon>Dikarya</taxon>
        <taxon>Ascomycota</taxon>
        <taxon>Pezizomycotina</taxon>
        <taxon>Eurotiomycetes</taxon>
        <taxon>Eurotiomycetidae</taxon>
        <taxon>Eurotiales</taxon>
        <taxon>Aspergillaceae</taxon>
        <taxon>Aspergillus</taxon>
        <taxon>Aspergillus subgen. Circumdati</taxon>
    </lineage>
</organism>
<gene>
    <name evidence="9" type="ORF">ASPACDRAFT_1887630</name>
</gene>
<accession>A0A1L9WXN6</accession>
<protein>
    <recommendedName>
        <fullName evidence="3">Altered inheritance of mitochondria protein 9, mitochondrial</fullName>
    </recommendedName>
    <alternativeName>
        <fullName evidence="6">Found in mitochondrial proteome protein 29</fullName>
    </alternativeName>
</protein>
<comment type="similarity">
    <text evidence="2">Belongs to the AIM9 family.</text>
</comment>
<dbReference type="Pfam" id="PF01636">
    <property type="entry name" value="APH"/>
    <property type="match status" value="1"/>
</dbReference>
<feature type="compositionally biased region" description="Polar residues" evidence="7">
    <location>
        <begin position="9"/>
        <end position="21"/>
    </location>
</feature>
<dbReference type="InterPro" id="IPR051035">
    <property type="entry name" value="Mito_inheritance_9"/>
</dbReference>
<feature type="domain" description="Aminoglycoside phosphotransferase" evidence="8">
    <location>
        <begin position="222"/>
        <end position="278"/>
    </location>
</feature>
<feature type="region of interest" description="Disordered" evidence="7">
    <location>
        <begin position="1"/>
        <end position="21"/>
    </location>
</feature>
<keyword evidence="5" id="KW-0496">Mitochondrion</keyword>
<dbReference type="AlphaFoldDB" id="A0A1L9WXN6"/>
<evidence type="ECO:0000256" key="6">
    <source>
        <dbReference type="ARBA" id="ARBA00031849"/>
    </source>
</evidence>
<dbReference type="RefSeq" id="XP_020057242.1">
    <property type="nucleotide sequence ID" value="XM_020198466.1"/>
</dbReference>
<dbReference type="GO" id="GO:0005739">
    <property type="term" value="C:mitochondrion"/>
    <property type="evidence" value="ECO:0007669"/>
    <property type="project" value="UniProtKB-SubCell"/>
</dbReference>
<evidence type="ECO:0000256" key="4">
    <source>
        <dbReference type="ARBA" id="ARBA00022946"/>
    </source>
</evidence>
<proteinExistence type="inferred from homology"/>
<dbReference type="EMBL" id="KV878975">
    <property type="protein sequence ID" value="OJK00903.1"/>
    <property type="molecule type" value="Genomic_DNA"/>
</dbReference>
<dbReference type="VEuPathDB" id="FungiDB:ASPACDRAFT_1887630"/>
<evidence type="ECO:0000256" key="7">
    <source>
        <dbReference type="SAM" id="MobiDB-lite"/>
    </source>
</evidence>
<dbReference type="PANTHER" id="PTHR36091">
    <property type="entry name" value="ALTERED INHERITANCE OF MITOCHONDRIA PROTEIN 9, MITOCHONDRIAL"/>
    <property type="match status" value="1"/>
</dbReference>
<keyword evidence="4" id="KW-0809">Transit peptide</keyword>